<evidence type="ECO:0000256" key="3">
    <source>
        <dbReference type="ARBA" id="ARBA00022982"/>
    </source>
</evidence>
<feature type="compositionally biased region" description="Basic residues" evidence="9">
    <location>
        <begin position="60"/>
        <end position="75"/>
    </location>
</feature>
<dbReference type="OrthoDB" id="78947at2759"/>
<dbReference type="CDD" id="cd02952">
    <property type="entry name" value="TRP14_like"/>
    <property type="match status" value="1"/>
</dbReference>
<evidence type="ECO:0000256" key="9">
    <source>
        <dbReference type="SAM" id="MobiDB-lite"/>
    </source>
</evidence>
<keyword evidence="12" id="KW-1185">Reference proteome</keyword>
<comment type="function">
    <text evidence="6">Probable thiol-disulfide oxidoreductase that may participate in various redox reactions.</text>
</comment>
<feature type="compositionally biased region" description="Low complexity" evidence="9">
    <location>
        <begin position="9"/>
        <end position="19"/>
    </location>
</feature>
<gene>
    <name evidence="11" type="ORF">MERR_LOCUS28898</name>
</gene>
<dbReference type="SUPFAM" id="SSF52833">
    <property type="entry name" value="Thioredoxin-like"/>
    <property type="match status" value="1"/>
</dbReference>
<dbReference type="AlphaFoldDB" id="A0A6D2JQJ0"/>
<evidence type="ECO:0000313" key="11">
    <source>
        <dbReference type="EMBL" id="CAA7041663.1"/>
    </source>
</evidence>
<dbReference type="EMBL" id="CACVBM020001251">
    <property type="protein sequence ID" value="CAA7041663.1"/>
    <property type="molecule type" value="Genomic_DNA"/>
</dbReference>
<comment type="similarity">
    <text evidence="1">Belongs to the thioredoxin family.</text>
</comment>
<keyword evidence="2" id="KW-0813">Transport</keyword>
<reference evidence="11" key="1">
    <citation type="submission" date="2020-01" db="EMBL/GenBank/DDBJ databases">
        <authorList>
            <person name="Mishra B."/>
        </authorList>
    </citation>
    <scope>NUCLEOTIDE SEQUENCE [LARGE SCALE GENOMIC DNA]</scope>
</reference>
<accession>A0A6D2JQJ0</accession>
<organism evidence="11 12">
    <name type="scientific">Microthlaspi erraticum</name>
    <dbReference type="NCBI Taxonomy" id="1685480"/>
    <lineage>
        <taxon>Eukaryota</taxon>
        <taxon>Viridiplantae</taxon>
        <taxon>Streptophyta</taxon>
        <taxon>Embryophyta</taxon>
        <taxon>Tracheophyta</taxon>
        <taxon>Spermatophyta</taxon>
        <taxon>Magnoliopsida</taxon>
        <taxon>eudicotyledons</taxon>
        <taxon>Gunneridae</taxon>
        <taxon>Pentapetalae</taxon>
        <taxon>rosids</taxon>
        <taxon>malvids</taxon>
        <taxon>Brassicales</taxon>
        <taxon>Brassicaceae</taxon>
        <taxon>Coluteocarpeae</taxon>
        <taxon>Microthlaspi</taxon>
    </lineage>
</organism>
<evidence type="ECO:0000256" key="6">
    <source>
        <dbReference type="ARBA" id="ARBA00056742"/>
    </source>
</evidence>
<dbReference type="InterPro" id="IPR036249">
    <property type="entry name" value="Thioredoxin-like_sf"/>
</dbReference>
<feature type="region of interest" description="Disordered" evidence="9">
    <location>
        <begin position="56"/>
        <end position="75"/>
    </location>
</feature>
<dbReference type="InterPro" id="IPR010357">
    <property type="entry name" value="TXNDC17_dom"/>
</dbReference>
<evidence type="ECO:0000313" key="12">
    <source>
        <dbReference type="Proteomes" id="UP000467841"/>
    </source>
</evidence>
<evidence type="ECO:0000256" key="4">
    <source>
        <dbReference type="ARBA" id="ARBA00023157"/>
    </source>
</evidence>
<dbReference type="Gene3D" id="3.40.30.10">
    <property type="entry name" value="Glutaredoxin"/>
    <property type="match status" value="1"/>
</dbReference>
<dbReference type="GO" id="GO:0047134">
    <property type="term" value="F:protein-disulfide reductase [NAD(P)H] activity"/>
    <property type="evidence" value="ECO:0007669"/>
    <property type="project" value="InterPro"/>
</dbReference>
<protein>
    <recommendedName>
        <fullName evidence="7">Thioredoxin-like protein Clot</fullName>
    </recommendedName>
    <alternativeName>
        <fullName evidence="8">Thioredoxin Clot</fullName>
    </alternativeName>
</protein>
<sequence length="213" mass="24808">MNYNTGYQFSFNNSSSSSSDSDEWFMEEIDLEEQILVNMYINNTRLIHQLIQENESNEHNRRRKRQRRRRRKAKMTLKKLDANPSTLESVLEELKSDETNRGKINFILFLADNDPTTNRSWCPDCVRAEPVIYKTLEESPAEVNLIRAYAGDRPTWRNPVHPWRVDPRFKLTGVPTLVRWDGESVKGRLEDHQAHVPRLILPLLSSSVSAPAT</sequence>
<keyword evidence="3" id="KW-0249">Electron transport</keyword>
<dbReference type="Proteomes" id="UP000467841">
    <property type="component" value="Unassembled WGS sequence"/>
</dbReference>
<evidence type="ECO:0000259" key="10">
    <source>
        <dbReference type="Pfam" id="PF06110"/>
    </source>
</evidence>
<evidence type="ECO:0000256" key="2">
    <source>
        <dbReference type="ARBA" id="ARBA00022448"/>
    </source>
</evidence>
<evidence type="ECO:0000256" key="1">
    <source>
        <dbReference type="ARBA" id="ARBA00008987"/>
    </source>
</evidence>
<keyword evidence="5" id="KW-0676">Redox-active center</keyword>
<feature type="region of interest" description="Disordered" evidence="9">
    <location>
        <begin position="1"/>
        <end position="20"/>
    </location>
</feature>
<evidence type="ECO:0000256" key="8">
    <source>
        <dbReference type="ARBA" id="ARBA00083188"/>
    </source>
</evidence>
<dbReference type="PANTHER" id="PTHR12452">
    <property type="entry name" value="42-9-9 PROTEIN-RELATED"/>
    <property type="match status" value="1"/>
</dbReference>
<feature type="domain" description="Thioredoxin" evidence="10">
    <location>
        <begin position="93"/>
        <end position="205"/>
    </location>
</feature>
<keyword evidence="4" id="KW-1015">Disulfide bond</keyword>
<dbReference type="GO" id="GO:0005829">
    <property type="term" value="C:cytosol"/>
    <property type="evidence" value="ECO:0007669"/>
    <property type="project" value="TreeGrafter"/>
</dbReference>
<evidence type="ECO:0000256" key="5">
    <source>
        <dbReference type="ARBA" id="ARBA00023284"/>
    </source>
</evidence>
<comment type="caution">
    <text evidence="11">The sequence shown here is derived from an EMBL/GenBank/DDBJ whole genome shotgun (WGS) entry which is preliminary data.</text>
</comment>
<name>A0A6D2JQJ0_9BRAS</name>
<evidence type="ECO:0000256" key="7">
    <source>
        <dbReference type="ARBA" id="ARBA00071006"/>
    </source>
</evidence>
<dbReference type="Pfam" id="PF06110">
    <property type="entry name" value="TXD17-like_Trx"/>
    <property type="match status" value="1"/>
</dbReference>
<dbReference type="FunFam" id="3.40.30.10:FF:000259">
    <property type="entry name" value="Thioredoxin-like protein Clot"/>
    <property type="match status" value="1"/>
</dbReference>
<dbReference type="PANTHER" id="PTHR12452:SF0">
    <property type="entry name" value="THIOREDOXIN DOMAIN-CONTAINING PROTEIN 17"/>
    <property type="match status" value="1"/>
</dbReference>
<dbReference type="InterPro" id="IPR045108">
    <property type="entry name" value="TXNDC17-like"/>
</dbReference>
<proteinExistence type="inferred from homology"/>